<evidence type="ECO:0000313" key="1">
    <source>
        <dbReference type="EMBL" id="KAI6653752.1"/>
    </source>
</evidence>
<name>A0AAV7JXY5_9METZ</name>
<dbReference type="InterPro" id="IPR011042">
    <property type="entry name" value="6-blade_b-propeller_TolB-like"/>
</dbReference>
<comment type="caution">
    <text evidence="1">The sequence shown here is derived from an EMBL/GenBank/DDBJ whole genome shotgun (WGS) entry which is preliminary data.</text>
</comment>
<accession>A0AAV7JXY5</accession>
<evidence type="ECO:0000313" key="2">
    <source>
        <dbReference type="Proteomes" id="UP001165289"/>
    </source>
</evidence>
<reference evidence="1 2" key="1">
    <citation type="journal article" date="2023" name="BMC Biol.">
        <title>The compact genome of the sponge Oopsacas minuta (Hexactinellida) is lacking key metazoan core genes.</title>
        <authorList>
            <person name="Santini S."/>
            <person name="Schenkelaars Q."/>
            <person name="Jourda C."/>
            <person name="Duchesne M."/>
            <person name="Belahbib H."/>
            <person name="Rocher C."/>
            <person name="Selva M."/>
            <person name="Riesgo A."/>
            <person name="Vervoort M."/>
            <person name="Leys S.P."/>
            <person name="Kodjabachian L."/>
            <person name="Le Bivic A."/>
            <person name="Borchiellini C."/>
            <person name="Claverie J.M."/>
            <person name="Renard E."/>
        </authorList>
    </citation>
    <scope>NUCLEOTIDE SEQUENCE [LARGE SCALE GENOMIC DNA]</scope>
    <source>
        <strain evidence="1">SPO-2</strain>
    </source>
</reference>
<dbReference type="SUPFAM" id="SSF63829">
    <property type="entry name" value="Calcium-dependent phosphotriesterase"/>
    <property type="match status" value="1"/>
</dbReference>
<gene>
    <name evidence="1" type="ORF">LOD99_3256</name>
</gene>
<sequence length="466" mass="52492">MACCNLNQEDSFYDAEPVDNVYTINYEANFGFKMAEEREAVKHIFKELHDILTAREVELLSLLEAVGRKIEGAITERQLQLDKLQKTLNDLSHSLRDNHMLSTLNESQKPVIRMISEIEEQCVKMCKIRISASVESLTQTILEFGKIEHEFDDEHSWVQLDKINSISLTEASNMYKDRNNPVWVSDIPTVTSFIMTSGLIPTRQLAINRTTNMVAIADKTQERVHIFTQDGEHVHCVKPGIGAPIGVVFTCDHLFVTSSGVLAKISTDGWVVKNIHKEENFSFSVLDSWKDNVYACIQDSTSIAIFSGNDLAYNGLVSFHVRNIDENRCFSDFKVVGDSYYVLFCHSNGWLSEFNLFRSDEYPLQEYSKEGVHIRNIVSGGVLKAPAYFCFDDYGNILVTNIGTFQDEIIILSETGAAIGSVGTFWLFGLRQPTKSVCNPSGIVYNSNGKILVACTFTNYPVLQAY</sequence>
<dbReference type="AlphaFoldDB" id="A0AAV7JXY5"/>
<keyword evidence="2" id="KW-1185">Reference proteome</keyword>
<organism evidence="1 2">
    <name type="scientific">Oopsacas minuta</name>
    <dbReference type="NCBI Taxonomy" id="111878"/>
    <lineage>
        <taxon>Eukaryota</taxon>
        <taxon>Metazoa</taxon>
        <taxon>Porifera</taxon>
        <taxon>Hexactinellida</taxon>
        <taxon>Hexasterophora</taxon>
        <taxon>Lyssacinosida</taxon>
        <taxon>Leucopsacidae</taxon>
        <taxon>Oopsacas</taxon>
    </lineage>
</organism>
<protein>
    <submittedName>
        <fullName evidence="1">Uncharacterized protein</fullName>
    </submittedName>
</protein>
<dbReference type="Proteomes" id="UP001165289">
    <property type="component" value="Unassembled WGS sequence"/>
</dbReference>
<proteinExistence type="predicted"/>
<dbReference type="Gene3D" id="2.120.10.30">
    <property type="entry name" value="TolB, C-terminal domain"/>
    <property type="match status" value="1"/>
</dbReference>
<dbReference type="EMBL" id="JAKMXF010000255">
    <property type="protein sequence ID" value="KAI6653752.1"/>
    <property type="molecule type" value="Genomic_DNA"/>
</dbReference>